<evidence type="ECO:0000313" key="11">
    <source>
        <dbReference type="Proteomes" id="UP000092666"/>
    </source>
</evidence>
<gene>
    <name evidence="10" type="ORF">I316_06670</name>
</gene>
<feature type="compositionally biased region" description="Basic and acidic residues" evidence="7">
    <location>
        <begin position="1594"/>
        <end position="1619"/>
    </location>
</feature>
<keyword evidence="4" id="KW-0653">Protein transport</keyword>
<dbReference type="GO" id="GO:0003824">
    <property type="term" value="F:catalytic activity"/>
    <property type="evidence" value="ECO:0007669"/>
    <property type="project" value="InterPro"/>
</dbReference>
<dbReference type="GO" id="GO:0000938">
    <property type="term" value="C:GARP complex"/>
    <property type="evidence" value="ECO:0007669"/>
    <property type="project" value="InterPro"/>
</dbReference>
<feature type="compositionally biased region" description="Low complexity" evidence="7">
    <location>
        <begin position="1477"/>
        <end position="1492"/>
    </location>
</feature>
<reference evidence="10 11" key="1">
    <citation type="submission" date="2013-07" db="EMBL/GenBank/DDBJ databases">
        <title>The Genome Sequence of Cryptococcus heveanensis BCC8398.</title>
        <authorList>
            <consortium name="The Broad Institute Genome Sequencing Platform"/>
            <person name="Cuomo C."/>
            <person name="Litvintseva A."/>
            <person name="Chen Y."/>
            <person name="Heitman J."/>
            <person name="Sun S."/>
            <person name="Springer D."/>
            <person name="Dromer F."/>
            <person name="Young S.K."/>
            <person name="Zeng Q."/>
            <person name="Gargeya S."/>
            <person name="Fitzgerald M."/>
            <person name="Abouelleil A."/>
            <person name="Alvarado L."/>
            <person name="Berlin A.M."/>
            <person name="Chapman S.B."/>
            <person name="Dewar J."/>
            <person name="Goldberg J."/>
            <person name="Griggs A."/>
            <person name="Gujja S."/>
            <person name="Hansen M."/>
            <person name="Howarth C."/>
            <person name="Imamovic A."/>
            <person name="Larimer J."/>
            <person name="McCowan C."/>
            <person name="Murphy C."/>
            <person name="Pearson M."/>
            <person name="Priest M."/>
            <person name="Roberts A."/>
            <person name="Saif S."/>
            <person name="Shea T."/>
            <person name="Sykes S."/>
            <person name="Wortman J."/>
            <person name="Nusbaum C."/>
            <person name="Birren B."/>
        </authorList>
    </citation>
    <scope>NUCLEOTIDE SEQUENCE [LARGE SCALE GENOMIC DNA]</scope>
    <source>
        <strain evidence="10 11">BCC8398</strain>
    </source>
</reference>
<feature type="region of interest" description="Disordered" evidence="7">
    <location>
        <begin position="260"/>
        <end position="287"/>
    </location>
</feature>
<feature type="region of interest" description="Disordered" evidence="7">
    <location>
        <begin position="777"/>
        <end position="809"/>
    </location>
</feature>
<reference evidence="11" key="2">
    <citation type="submission" date="2013-12" db="EMBL/GenBank/DDBJ databases">
        <title>Evolution of pathogenesis and genome organization in the Tremellales.</title>
        <authorList>
            <person name="Cuomo C."/>
            <person name="Litvintseva A."/>
            <person name="Heitman J."/>
            <person name="Chen Y."/>
            <person name="Sun S."/>
            <person name="Springer D."/>
            <person name="Dromer F."/>
            <person name="Young S."/>
            <person name="Zeng Q."/>
            <person name="Chapman S."/>
            <person name="Gujja S."/>
            <person name="Saif S."/>
            <person name="Birren B."/>
        </authorList>
    </citation>
    <scope>NUCLEOTIDE SEQUENCE [LARGE SCALE GENOMIC DNA]</scope>
    <source>
        <strain evidence="11">BCC8398</strain>
    </source>
</reference>
<feature type="region of interest" description="Disordered" evidence="7">
    <location>
        <begin position="395"/>
        <end position="448"/>
    </location>
</feature>
<name>A0A1B9GL48_9TREE</name>
<feature type="compositionally biased region" description="Low complexity" evidence="7">
    <location>
        <begin position="262"/>
        <end position="277"/>
    </location>
</feature>
<dbReference type="InterPro" id="IPR036691">
    <property type="entry name" value="Endo/exonu/phosph_ase_sf"/>
</dbReference>
<dbReference type="GO" id="GO:0019905">
    <property type="term" value="F:syntaxin binding"/>
    <property type="evidence" value="ECO:0007669"/>
    <property type="project" value="TreeGrafter"/>
</dbReference>
<evidence type="ECO:0000256" key="4">
    <source>
        <dbReference type="ARBA" id="ARBA00022927"/>
    </source>
</evidence>
<evidence type="ECO:0000256" key="1">
    <source>
        <dbReference type="ARBA" id="ARBA00004601"/>
    </source>
</evidence>
<evidence type="ECO:0000256" key="5">
    <source>
        <dbReference type="ARBA" id="ARBA00023034"/>
    </source>
</evidence>
<accession>A0A1B9GL48</accession>
<feature type="compositionally biased region" description="Polar residues" evidence="7">
    <location>
        <begin position="779"/>
        <end position="791"/>
    </location>
</feature>
<evidence type="ECO:0000259" key="8">
    <source>
        <dbReference type="Pfam" id="PF03372"/>
    </source>
</evidence>
<dbReference type="Gene3D" id="6.10.250.860">
    <property type="match status" value="1"/>
</dbReference>
<comment type="subcellular location">
    <subcellularLocation>
        <location evidence="1">Golgi apparatus</location>
        <location evidence="1">trans-Golgi network</location>
    </subcellularLocation>
</comment>
<feature type="domain" description="Endonuclease/exonuclease/phosphatase" evidence="8">
    <location>
        <begin position="30"/>
        <end position="326"/>
    </location>
</feature>
<sequence length="1619" mass="175301">MVTRIDAHTDPKETPDLLSIHGPEEIHIATVNVRLDRYAFQPTSSKDPYAERPWSERKTRLVDALLSTGDLDIIGFQEVLHNQLLDLSELLNPVYNHVGVGRDDGKQAGEYSPIFYDQRKYSVVKWGTVWLSPTPDVPGSKGWDAALPRIATLVTFRPRHTSQYSGTPTLIHAVCTHYDHQGLRARAESSLLIRSQIWRWVKSVEEEEKVDREGVVVLFGDFNSPSREKGYQNITSSDHLPSGQPSFTFLDSFVHLQTQAKSTLPSTSTSTPNQPEPLHSQGSSTKQEYPSVLLQTAPYGPTNTYTDFAPPGARQAERIDFVMVASATVLGPKSTDHDQDRTSTFAHRQNRDIHCQQQTLLRQLGREFMQRVSTVQANLKHCHVVSTRREETDTIPNSFPIMFNPPTQASTATPMPSSTPAPSSPPAPSESFLSDIDGTAPSVLDNSFGAGEGFWDQVGAGEGEGDNRGLNLVSWKLDVNARSEDGVEKRGFNAISTVLNHPTKKANPLRSSRKPLPPLSQPPQPLPRPPPPSHYDNYLQSITPLYDAFIASQVSASGSASGSTSTSAGIGNRVQSPGLTLGEFDGRPPVEAAPTGLPSLNSVPSIFFDPNFDLSNPSTWDELIGSSSRDGINSAEKDEDNGRARSAEVQDELSTHLDTLERHLVHEISLRSSSFFSALSNLQDLHSESASCLNRISELQSSLKTVGKQQARKGIEVIDAQEKLRVLKVTERGVKTVGELDEMMGVATRLVDEGDWNGGLSYVEDVVRWWEKYARPKSQGASRRPSSSLEGQGQGDTQPAPSASSDASATLPLSTLPALSTIPAKLQQLTSAIATQLESSLSSFLLSTLSTEDGTAGHQPESFAGQVEPMIVGLVRCGGLDKIESVWRDAVTISVREGSRKHLPVSQGDDDPNDESKPPEARGASLAQSLQAMDHSSFLLLSTQMYSTLLARIQLAQQVGEEIEKIFKNVISLPPLAISTFVPDPSSKPTQSLPNFSDVLISACELAHARSSKILAVRSEQHAALALDEFVEMFKENWEFVLASEKLAGRMIVSLRGVTAAQARAFLVSYHAMRLTKSAKLVEEEQWTQIDVVPSVQHVVNLLIQSAVTDPPECFVPPRPPLDAEKTQNEDRVATKQVNIEDKAYFVVKATADSLVLLGDYLKIVINLELVVTDVMSRVIEFLKSFNSRTCQVVLGAGAMRSAGLKNITAKHLALASQSLSIIISLIPYIREFVRRHLSPKQAVMLTEFDKLKRDYQDHQNEIHAKLVAIMSDRLAVHVGSLREIDWEAEPAKDGPRAYAEMLVKETATLHKVLSKYLAMSTVEVVMSEVIGAIVHRLSEEYGKVEFKSEDAKKRMLQDVALITIKLKPLSTPDSSSSSGSGPGSGSSADITTLESIVKDKPTPRKAIGAAMSGLLRRNNSKNASAEVGPGDPGSARNGDGDEDEDEDEDGATLTEEPGAMSAGAIGAESEPPLPHGEAGASASEANGSSKGDVTDEAPQGKEAKDEATMEPDAPLPIEKGGDNAVPESEPKPEGPVAAPEATAEAAPSAVADSDTNAKTESPISPAPPLPEKSMNLEEQSPEDTGESVTSVPIEKEVPVPPLPEKEEKASEKGDPPQS</sequence>
<feature type="region of interest" description="Disordered" evidence="7">
    <location>
        <begin position="899"/>
        <end position="925"/>
    </location>
</feature>
<dbReference type="STRING" id="1296120.A0A1B9GL48"/>
<dbReference type="GO" id="GO:0006896">
    <property type="term" value="P:Golgi to vacuole transport"/>
    <property type="evidence" value="ECO:0007669"/>
    <property type="project" value="TreeGrafter"/>
</dbReference>
<feature type="compositionally biased region" description="Acidic residues" evidence="7">
    <location>
        <begin position="1441"/>
        <end position="1451"/>
    </location>
</feature>
<organism evidence="10 11">
    <name type="scientific">Kwoniella heveanensis BCC8398</name>
    <dbReference type="NCBI Taxonomy" id="1296120"/>
    <lineage>
        <taxon>Eukaryota</taxon>
        <taxon>Fungi</taxon>
        <taxon>Dikarya</taxon>
        <taxon>Basidiomycota</taxon>
        <taxon>Agaricomycotina</taxon>
        <taxon>Tremellomycetes</taxon>
        <taxon>Tremellales</taxon>
        <taxon>Cryptococcaceae</taxon>
        <taxon>Kwoniella</taxon>
    </lineage>
</organism>
<dbReference type="Gene3D" id="3.60.10.10">
    <property type="entry name" value="Endonuclease/exonuclease/phosphatase"/>
    <property type="match status" value="1"/>
</dbReference>
<dbReference type="InterPro" id="IPR005135">
    <property type="entry name" value="Endo/exonuclease/phosphatase"/>
</dbReference>
<dbReference type="GO" id="GO:0015031">
    <property type="term" value="P:protein transport"/>
    <property type="evidence" value="ECO:0007669"/>
    <property type="project" value="UniProtKB-KW"/>
</dbReference>
<keyword evidence="11" id="KW-1185">Reference proteome</keyword>
<feature type="compositionally biased region" description="Low complexity" evidence="7">
    <location>
        <begin position="1537"/>
        <end position="1555"/>
    </location>
</feature>
<feature type="region of interest" description="Disordered" evidence="7">
    <location>
        <begin position="557"/>
        <end position="595"/>
    </location>
</feature>
<keyword evidence="5" id="KW-0333">Golgi apparatus</keyword>
<dbReference type="OrthoDB" id="10259024at2759"/>
<evidence type="ECO:0000256" key="6">
    <source>
        <dbReference type="ARBA" id="ARBA00023054"/>
    </source>
</evidence>
<dbReference type="SUPFAM" id="SSF56219">
    <property type="entry name" value="DNase I-like"/>
    <property type="match status" value="1"/>
</dbReference>
<evidence type="ECO:0000256" key="3">
    <source>
        <dbReference type="ARBA" id="ARBA00022448"/>
    </source>
</evidence>
<feature type="compositionally biased region" description="Low complexity" evidence="7">
    <location>
        <begin position="405"/>
        <end position="416"/>
    </location>
</feature>
<feature type="compositionally biased region" description="Pro residues" evidence="7">
    <location>
        <begin position="417"/>
        <end position="428"/>
    </location>
</feature>
<feature type="compositionally biased region" description="Pro residues" evidence="7">
    <location>
        <begin position="515"/>
        <end position="533"/>
    </location>
</feature>
<dbReference type="PANTHER" id="PTHR12965">
    <property type="entry name" value="VACUOLAR PROTEIN SORTING 54"/>
    <property type="match status" value="1"/>
</dbReference>
<keyword evidence="3" id="KW-0813">Transport</keyword>
<dbReference type="GO" id="GO:0042147">
    <property type="term" value="P:retrograde transport, endosome to Golgi"/>
    <property type="evidence" value="ECO:0007669"/>
    <property type="project" value="InterPro"/>
</dbReference>
<dbReference type="EMBL" id="KV700132">
    <property type="protein sequence ID" value="OCF31665.1"/>
    <property type="molecule type" value="Genomic_DNA"/>
</dbReference>
<comment type="similarity">
    <text evidence="2">Belongs to the VPS54 family.</text>
</comment>
<feature type="region of interest" description="Disordered" evidence="7">
    <location>
        <begin position="625"/>
        <end position="649"/>
    </location>
</feature>
<evidence type="ECO:0000256" key="7">
    <source>
        <dbReference type="SAM" id="MobiDB-lite"/>
    </source>
</evidence>
<dbReference type="GO" id="GO:0005829">
    <property type="term" value="C:cytosol"/>
    <property type="evidence" value="ECO:0007669"/>
    <property type="project" value="GOC"/>
</dbReference>
<feature type="region of interest" description="Disordered" evidence="7">
    <location>
        <begin position="1411"/>
        <end position="1619"/>
    </location>
</feature>
<dbReference type="Pfam" id="PF03372">
    <property type="entry name" value="Exo_endo_phos"/>
    <property type="match status" value="1"/>
</dbReference>
<dbReference type="CDD" id="cd09083">
    <property type="entry name" value="EEP-1"/>
    <property type="match status" value="1"/>
</dbReference>
<feature type="compositionally biased region" description="Basic and acidic residues" evidence="7">
    <location>
        <begin position="640"/>
        <end position="649"/>
    </location>
</feature>
<dbReference type="Pfam" id="PF07928">
    <property type="entry name" value="Vps54"/>
    <property type="match status" value="1"/>
</dbReference>
<dbReference type="InterPro" id="IPR012501">
    <property type="entry name" value="Vps54_C"/>
</dbReference>
<dbReference type="InterPro" id="IPR039745">
    <property type="entry name" value="Vps54"/>
</dbReference>
<protein>
    <recommendedName>
        <fullName evidence="12">Vacuolar protein sorting-associated protein 54 C-terminal domain-containing protein</fullName>
    </recommendedName>
</protein>
<feature type="compositionally biased region" description="Basic and acidic residues" evidence="7">
    <location>
        <begin position="1499"/>
        <end position="1508"/>
    </location>
</feature>
<feature type="compositionally biased region" description="Low complexity" evidence="7">
    <location>
        <begin position="797"/>
        <end position="809"/>
    </location>
</feature>
<dbReference type="PANTHER" id="PTHR12965:SF0">
    <property type="entry name" value="VACUOLAR PROTEIN SORTING-ASSOCIATED PROTEIN 54"/>
    <property type="match status" value="1"/>
</dbReference>
<dbReference type="Proteomes" id="UP000092666">
    <property type="component" value="Unassembled WGS sequence"/>
</dbReference>
<evidence type="ECO:0000313" key="10">
    <source>
        <dbReference type="EMBL" id="OCF31665.1"/>
    </source>
</evidence>
<evidence type="ECO:0000256" key="2">
    <source>
        <dbReference type="ARBA" id="ARBA00009150"/>
    </source>
</evidence>
<feature type="compositionally biased region" description="Low complexity" evidence="7">
    <location>
        <begin position="557"/>
        <end position="569"/>
    </location>
</feature>
<evidence type="ECO:0000259" key="9">
    <source>
        <dbReference type="Pfam" id="PF07928"/>
    </source>
</evidence>
<evidence type="ECO:0008006" key="12">
    <source>
        <dbReference type="Google" id="ProtNLM"/>
    </source>
</evidence>
<feature type="region of interest" description="Disordered" evidence="7">
    <location>
        <begin position="1370"/>
        <end position="1390"/>
    </location>
</feature>
<proteinExistence type="inferred from homology"/>
<feature type="domain" description="Vacuolar protein sorting-associated protein 54 C-terminal" evidence="9">
    <location>
        <begin position="1143"/>
        <end position="1274"/>
    </location>
</feature>
<feature type="region of interest" description="Disordered" evidence="7">
    <location>
        <begin position="498"/>
        <end position="538"/>
    </location>
</feature>
<keyword evidence="6" id="KW-0175">Coiled coil</keyword>